<dbReference type="RefSeq" id="WP_173964841.1">
    <property type="nucleotide sequence ID" value="NZ_CADCST010000064.1"/>
</dbReference>
<protein>
    <submittedName>
        <fullName evidence="1">Uncharacterized protein</fullName>
    </submittedName>
</protein>
<gene>
    <name evidence="1" type="ORF">FLACOL7796_00878</name>
</gene>
<comment type="caution">
    <text evidence="1">The sequence shown here is derived from an EMBL/GenBank/DDBJ whole genome shotgun (WGS) entry which is preliminary data.</text>
</comment>
<accession>A0ABN7EG04</accession>
<evidence type="ECO:0000313" key="1">
    <source>
        <dbReference type="EMBL" id="CAA9195918.1"/>
    </source>
</evidence>
<dbReference type="Proteomes" id="UP000474567">
    <property type="component" value="Unassembled WGS sequence"/>
</dbReference>
<dbReference type="Pfam" id="PF18977">
    <property type="entry name" value="DUF5713"/>
    <property type="match status" value="1"/>
</dbReference>
<sequence length="118" mass="13894">MAKDEKSLNNETMQNYSFLSEMYQDRYFPEKCVDKGKRILIDLCFQIEEENPKDLGGLYKLTHSATDKFNDLQEDFDENDSEIETVARDCIGRDFEFIAFSYGFKDADTEELIATRDW</sequence>
<proteinExistence type="predicted"/>
<dbReference type="EMBL" id="CADCST010000064">
    <property type="protein sequence ID" value="CAA9195918.1"/>
    <property type="molecule type" value="Genomic_DNA"/>
</dbReference>
<name>A0ABN7EG04_9FLAO</name>
<dbReference type="InterPro" id="IPR043767">
    <property type="entry name" value="DUF5713"/>
</dbReference>
<keyword evidence="2" id="KW-1185">Reference proteome</keyword>
<evidence type="ECO:0000313" key="2">
    <source>
        <dbReference type="Proteomes" id="UP000474567"/>
    </source>
</evidence>
<reference evidence="1 2" key="1">
    <citation type="submission" date="2020-02" db="EMBL/GenBank/DDBJ databases">
        <authorList>
            <person name="Criscuolo A."/>
        </authorList>
    </citation>
    <scope>NUCLEOTIDE SEQUENCE [LARGE SCALE GENOMIC DNA]</scope>
    <source>
        <strain evidence="1">CECT7796</strain>
    </source>
</reference>
<organism evidence="1 2">
    <name type="scientific">Flavobacterium collinsii</name>
    <dbReference type="NCBI Taxonomy" id="1114861"/>
    <lineage>
        <taxon>Bacteria</taxon>
        <taxon>Pseudomonadati</taxon>
        <taxon>Bacteroidota</taxon>
        <taxon>Flavobacteriia</taxon>
        <taxon>Flavobacteriales</taxon>
        <taxon>Flavobacteriaceae</taxon>
        <taxon>Flavobacterium</taxon>
    </lineage>
</organism>